<reference evidence="2" key="1">
    <citation type="journal article" date="2013" name="Genome Biol.">
        <title>Reference genomes and transcriptomes of Nicotiana sylvestris and Nicotiana tomentosiformis.</title>
        <authorList>
            <person name="Sierro N."/>
            <person name="Battey J.N."/>
            <person name="Ouadi S."/>
            <person name="Bovet L."/>
            <person name="Goepfert S."/>
            <person name="Bakaher N."/>
            <person name="Peitsch M.C."/>
            <person name="Ivanov N.V."/>
        </authorList>
    </citation>
    <scope>NUCLEOTIDE SEQUENCE [LARGE SCALE GENOMIC DNA]</scope>
</reference>
<dbReference type="RefSeq" id="XP_009782929.1">
    <property type="nucleotide sequence ID" value="XM_009784627.1"/>
</dbReference>
<dbReference type="eggNOG" id="KOG1075">
    <property type="taxonomic scope" value="Eukaryota"/>
</dbReference>
<dbReference type="KEGG" id="nsy:104231611"/>
<gene>
    <name evidence="3" type="primary">LOC104231611</name>
</gene>
<dbReference type="PANTHER" id="PTHR33233">
    <property type="entry name" value="ENDONUCLEASE/EXONUCLEASE/PHOSPHATASE"/>
    <property type="match status" value="1"/>
</dbReference>
<dbReference type="GeneID" id="104231611"/>
<keyword evidence="2" id="KW-1185">Reference proteome</keyword>
<dbReference type="Pfam" id="PF14111">
    <property type="entry name" value="DUF4283"/>
    <property type="match status" value="1"/>
</dbReference>
<dbReference type="PANTHER" id="PTHR33233:SF17">
    <property type="entry name" value="DUF4283 DOMAIN-CONTAINING PROTEIN"/>
    <property type="match status" value="1"/>
</dbReference>
<organism evidence="2 3">
    <name type="scientific">Nicotiana sylvestris</name>
    <name type="common">Wood tobacco</name>
    <name type="synonym">South American tobacco</name>
    <dbReference type="NCBI Taxonomy" id="4096"/>
    <lineage>
        <taxon>Eukaryota</taxon>
        <taxon>Viridiplantae</taxon>
        <taxon>Streptophyta</taxon>
        <taxon>Embryophyta</taxon>
        <taxon>Tracheophyta</taxon>
        <taxon>Spermatophyta</taxon>
        <taxon>Magnoliopsida</taxon>
        <taxon>eudicotyledons</taxon>
        <taxon>Gunneridae</taxon>
        <taxon>Pentapetalae</taxon>
        <taxon>asterids</taxon>
        <taxon>lamiids</taxon>
        <taxon>Solanales</taxon>
        <taxon>Solanaceae</taxon>
        <taxon>Nicotianoideae</taxon>
        <taxon>Nicotianeae</taxon>
        <taxon>Nicotiana</taxon>
    </lineage>
</organism>
<reference evidence="3" key="2">
    <citation type="submission" date="2025-08" db="UniProtKB">
        <authorList>
            <consortium name="RefSeq"/>
        </authorList>
    </citation>
    <scope>IDENTIFICATION</scope>
    <source>
        <tissue evidence="3">Leaf</tissue>
    </source>
</reference>
<dbReference type="InterPro" id="IPR025558">
    <property type="entry name" value="DUF4283"/>
</dbReference>
<proteinExistence type="predicted"/>
<dbReference type="Proteomes" id="UP000189701">
    <property type="component" value="Unplaced"/>
</dbReference>
<protein>
    <submittedName>
        <fullName evidence="3">Uncharacterized protein LOC104231611</fullName>
    </submittedName>
</protein>
<sequence length="238" mass="27947">MATRGMNLHYIAPTIKNGVNVVKLDKEVVERGTKRWKMAVIVYIVGKTSTIAAFERFVTFQWNLVAKLSIYLHNDGYFVVKFAAMEDRDVMLYSGPYTMNNKLVVVKMWNATFDFTNEVLKTIPLWIQLPKQPLNYWEDDSLGRISSTLRVPIYADACTTKVECISYARILVEMDVTRSLPRQIMVEDPNRREFEQEFWYDWMPMYCNKCLHLGHVFQEPQKEALPKQKGRNQKPQQF</sequence>
<accession>A0A1U7X7N6</accession>
<evidence type="ECO:0000313" key="3">
    <source>
        <dbReference type="RefSeq" id="XP_009782929.1"/>
    </source>
</evidence>
<dbReference type="AlphaFoldDB" id="A0A1U7X7N6"/>
<evidence type="ECO:0000313" key="2">
    <source>
        <dbReference type="Proteomes" id="UP000189701"/>
    </source>
</evidence>
<feature type="domain" description="DUF4283" evidence="1">
    <location>
        <begin position="33"/>
        <end position="116"/>
    </location>
</feature>
<evidence type="ECO:0000259" key="1">
    <source>
        <dbReference type="Pfam" id="PF14111"/>
    </source>
</evidence>
<name>A0A1U7X7N6_NICSY</name>